<proteinExistence type="predicted"/>
<name>A0A8X6M992_9ARAC</name>
<reference evidence="1" key="1">
    <citation type="submission" date="2020-08" db="EMBL/GenBank/DDBJ databases">
        <title>Multicomponent nature underlies the extraordinary mechanical properties of spider dragline silk.</title>
        <authorList>
            <person name="Kono N."/>
            <person name="Nakamura H."/>
            <person name="Mori M."/>
            <person name="Yoshida Y."/>
            <person name="Ohtoshi R."/>
            <person name="Malay A.D."/>
            <person name="Moran D.A.P."/>
            <person name="Tomita M."/>
            <person name="Numata K."/>
            <person name="Arakawa K."/>
        </authorList>
    </citation>
    <scope>NUCLEOTIDE SEQUENCE</scope>
</reference>
<gene>
    <name evidence="1" type="ORF">TNIN_341581</name>
</gene>
<evidence type="ECO:0000313" key="1">
    <source>
        <dbReference type="EMBL" id="GFS36446.1"/>
    </source>
</evidence>
<organism evidence="1 2">
    <name type="scientific">Trichonephila inaurata madagascariensis</name>
    <dbReference type="NCBI Taxonomy" id="2747483"/>
    <lineage>
        <taxon>Eukaryota</taxon>
        <taxon>Metazoa</taxon>
        <taxon>Ecdysozoa</taxon>
        <taxon>Arthropoda</taxon>
        <taxon>Chelicerata</taxon>
        <taxon>Arachnida</taxon>
        <taxon>Araneae</taxon>
        <taxon>Araneomorphae</taxon>
        <taxon>Entelegynae</taxon>
        <taxon>Araneoidea</taxon>
        <taxon>Nephilidae</taxon>
        <taxon>Trichonephila</taxon>
        <taxon>Trichonephila inaurata</taxon>
    </lineage>
</organism>
<keyword evidence="2" id="KW-1185">Reference proteome</keyword>
<accession>A0A8X6M992</accession>
<evidence type="ECO:0000313" key="2">
    <source>
        <dbReference type="Proteomes" id="UP000886998"/>
    </source>
</evidence>
<dbReference type="AlphaFoldDB" id="A0A8X6M992"/>
<dbReference type="Proteomes" id="UP000886998">
    <property type="component" value="Unassembled WGS sequence"/>
</dbReference>
<dbReference type="EMBL" id="BMAV01024831">
    <property type="protein sequence ID" value="GFS36446.1"/>
    <property type="molecule type" value="Genomic_DNA"/>
</dbReference>
<sequence length="117" mass="13474">MKPGPVLKKNRMRANKYEPIVQEVELIEANPDYAHVKLGDGRETTVSIRHMASRGELPDLKATRVQRKMFQVHPHLQPMNSDPDITLEDSTEQNMNTLALCTARHRQPPAYLNYIRD</sequence>
<protein>
    <submittedName>
        <fullName evidence="1">Uncharacterized protein</fullName>
    </submittedName>
</protein>
<dbReference type="OrthoDB" id="420169at2759"/>
<comment type="caution">
    <text evidence="1">The sequence shown here is derived from an EMBL/GenBank/DDBJ whole genome shotgun (WGS) entry which is preliminary data.</text>
</comment>